<organism evidence="2 3">
    <name type="scientific">Sphingobium subterraneum</name>
    <dbReference type="NCBI Taxonomy" id="627688"/>
    <lineage>
        <taxon>Bacteria</taxon>
        <taxon>Pseudomonadati</taxon>
        <taxon>Pseudomonadota</taxon>
        <taxon>Alphaproteobacteria</taxon>
        <taxon>Sphingomonadales</taxon>
        <taxon>Sphingomonadaceae</taxon>
        <taxon>Sphingobium</taxon>
    </lineage>
</organism>
<protein>
    <submittedName>
        <fullName evidence="2">Uncharacterized protein</fullName>
    </submittedName>
</protein>
<accession>A0A841J6J2</accession>
<proteinExistence type="predicted"/>
<keyword evidence="1" id="KW-0812">Transmembrane</keyword>
<dbReference type="AlphaFoldDB" id="A0A841J6J2"/>
<gene>
    <name evidence="2" type="ORF">FHS92_001897</name>
</gene>
<reference evidence="2 3" key="1">
    <citation type="submission" date="2020-08" db="EMBL/GenBank/DDBJ databases">
        <title>Genomic Encyclopedia of Type Strains, Phase IV (KMG-IV): sequencing the most valuable type-strain genomes for metagenomic binning, comparative biology and taxonomic classification.</title>
        <authorList>
            <person name="Goeker M."/>
        </authorList>
    </citation>
    <scope>NUCLEOTIDE SEQUENCE [LARGE SCALE GENOMIC DNA]</scope>
    <source>
        <strain evidence="2 3">DSM 102255</strain>
    </source>
</reference>
<evidence type="ECO:0000313" key="2">
    <source>
        <dbReference type="EMBL" id="MBB6124168.1"/>
    </source>
</evidence>
<evidence type="ECO:0000313" key="3">
    <source>
        <dbReference type="Proteomes" id="UP000552700"/>
    </source>
</evidence>
<keyword evidence="1" id="KW-1133">Transmembrane helix</keyword>
<dbReference type="EMBL" id="JACIJP010000002">
    <property type="protein sequence ID" value="MBB6124168.1"/>
    <property type="molecule type" value="Genomic_DNA"/>
</dbReference>
<evidence type="ECO:0000256" key="1">
    <source>
        <dbReference type="SAM" id="Phobius"/>
    </source>
</evidence>
<name>A0A841J6J2_9SPHN</name>
<sequence>MSNHLAAALLVFTLLQMVIINATGGGLPCHMGALVMTGLFAMGVRQVEHVWLTNRPRSVTSLRGRFYFRRDMGLLWTTGVALPFLWAPVGWTLTAG</sequence>
<dbReference type="Proteomes" id="UP000552700">
    <property type="component" value="Unassembled WGS sequence"/>
</dbReference>
<comment type="caution">
    <text evidence="2">The sequence shown here is derived from an EMBL/GenBank/DDBJ whole genome shotgun (WGS) entry which is preliminary data.</text>
</comment>
<feature type="transmembrane region" description="Helical" evidence="1">
    <location>
        <begin position="73"/>
        <end position="93"/>
    </location>
</feature>
<keyword evidence="1" id="KW-0472">Membrane</keyword>
<keyword evidence="3" id="KW-1185">Reference proteome</keyword>
<dbReference type="RefSeq" id="WP_184079860.1">
    <property type="nucleotide sequence ID" value="NZ_JACIJP010000002.1"/>
</dbReference>